<reference evidence="3" key="1">
    <citation type="submission" date="2014-04" db="EMBL/GenBank/DDBJ databases">
        <title>Evolutionary Origins and Diversification of the Mycorrhizal Mutualists.</title>
        <authorList>
            <consortium name="DOE Joint Genome Institute"/>
            <consortium name="Mycorrhizal Genomics Consortium"/>
            <person name="Kohler A."/>
            <person name="Kuo A."/>
            <person name="Nagy L.G."/>
            <person name="Floudas D."/>
            <person name="Copeland A."/>
            <person name="Barry K.W."/>
            <person name="Cichocki N."/>
            <person name="Veneault-Fourrey C."/>
            <person name="LaButti K."/>
            <person name="Lindquist E.A."/>
            <person name="Lipzen A."/>
            <person name="Lundell T."/>
            <person name="Morin E."/>
            <person name="Murat C."/>
            <person name="Riley R."/>
            <person name="Ohm R."/>
            <person name="Sun H."/>
            <person name="Tunlid A."/>
            <person name="Henrissat B."/>
            <person name="Grigoriev I.V."/>
            <person name="Hibbett D.S."/>
            <person name="Martin F."/>
        </authorList>
    </citation>
    <scope>NUCLEOTIDE SEQUENCE [LARGE SCALE GENOMIC DNA]</scope>
    <source>
        <strain evidence="3">FD-334 SS-4</strain>
    </source>
</reference>
<evidence type="ECO:0000256" key="1">
    <source>
        <dbReference type="SAM" id="MobiDB-lite"/>
    </source>
</evidence>
<dbReference type="OrthoDB" id="3064117at2759"/>
<dbReference type="EMBL" id="KN817694">
    <property type="protein sequence ID" value="KJA14104.1"/>
    <property type="molecule type" value="Genomic_DNA"/>
</dbReference>
<feature type="compositionally biased region" description="Basic and acidic residues" evidence="1">
    <location>
        <begin position="83"/>
        <end position="100"/>
    </location>
</feature>
<accession>A0A0D2N4K1</accession>
<organism evidence="2 3">
    <name type="scientific">Hypholoma sublateritium (strain FD-334 SS-4)</name>
    <dbReference type="NCBI Taxonomy" id="945553"/>
    <lineage>
        <taxon>Eukaryota</taxon>
        <taxon>Fungi</taxon>
        <taxon>Dikarya</taxon>
        <taxon>Basidiomycota</taxon>
        <taxon>Agaricomycotina</taxon>
        <taxon>Agaricomycetes</taxon>
        <taxon>Agaricomycetidae</taxon>
        <taxon>Agaricales</taxon>
        <taxon>Agaricineae</taxon>
        <taxon>Strophariaceae</taxon>
        <taxon>Hypholoma</taxon>
    </lineage>
</organism>
<dbReference type="STRING" id="945553.A0A0D2N4K1"/>
<protein>
    <submittedName>
        <fullName evidence="2">Uncharacterized protein</fullName>
    </submittedName>
</protein>
<dbReference type="OMA" id="SHIHAHC"/>
<keyword evidence="3" id="KW-1185">Reference proteome</keyword>
<dbReference type="AlphaFoldDB" id="A0A0D2N4K1"/>
<sequence>PPAKGPIWQFFLPGEKQNGSHIHAHCIGCIENSRPKGIDVGVDEEGYTILQVKDSMIAHILGKGGSKPCPHVSATAKKVAKSLRKEKSGPSKDKRPRESSDSDESTMSKKPVKRKLLTQVKKSMKQPQLKVFQGIQVPFTSDQELIVSTISANLPFRWVEDPEVMTLFLLFWSTAGEVIPSRLQIAGDLLDKADSAESDTDDEQEE</sequence>
<dbReference type="Proteomes" id="UP000054270">
    <property type="component" value="Unassembled WGS sequence"/>
</dbReference>
<feature type="non-terminal residue" evidence="2">
    <location>
        <position position="206"/>
    </location>
</feature>
<evidence type="ECO:0000313" key="2">
    <source>
        <dbReference type="EMBL" id="KJA14104.1"/>
    </source>
</evidence>
<proteinExistence type="predicted"/>
<feature type="region of interest" description="Disordered" evidence="1">
    <location>
        <begin position="67"/>
        <end position="114"/>
    </location>
</feature>
<name>A0A0D2N4K1_HYPSF</name>
<gene>
    <name evidence="2" type="ORF">HYPSUDRAFT_100893</name>
</gene>
<evidence type="ECO:0000313" key="3">
    <source>
        <dbReference type="Proteomes" id="UP000054270"/>
    </source>
</evidence>
<feature type="non-terminal residue" evidence="2">
    <location>
        <position position="1"/>
    </location>
</feature>